<dbReference type="EMBL" id="STGV01000006">
    <property type="protein sequence ID" value="THV21082.1"/>
    <property type="molecule type" value="Genomic_DNA"/>
</dbReference>
<keyword evidence="2" id="KW-1185">Reference proteome</keyword>
<dbReference type="OrthoDB" id="7998884at2"/>
<dbReference type="Proteomes" id="UP000308828">
    <property type="component" value="Unassembled WGS sequence"/>
</dbReference>
<dbReference type="InterPro" id="IPR011660">
    <property type="entry name" value="VapB-like"/>
</dbReference>
<comment type="caution">
    <text evidence="1">The sequence shown here is derived from an EMBL/GenBank/DDBJ whole genome shotgun (WGS) entry which is preliminary data.</text>
</comment>
<reference evidence="1 2" key="1">
    <citation type="submission" date="2019-04" db="EMBL/GenBank/DDBJ databases">
        <title>Genome sequence of strain shin9-1.</title>
        <authorList>
            <person name="Gao J."/>
            <person name="Sun J."/>
        </authorList>
    </citation>
    <scope>NUCLEOTIDE SEQUENCE [LARGE SCALE GENOMIC DNA]</scope>
    <source>
        <strain evidence="2">shin9-1</strain>
    </source>
</reference>
<evidence type="ECO:0000313" key="1">
    <source>
        <dbReference type="EMBL" id="THV21082.1"/>
    </source>
</evidence>
<organism evidence="1 2">
    <name type="scientific">Peteryoungia ipomoeae</name>
    <dbReference type="NCBI Taxonomy" id="1210932"/>
    <lineage>
        <taxon>Bacteria</taxon>
        <taxon>Pseudomonadati</taxon>
        <taxon>Pseudomonadota</taxon>
        <taxon>Alphaproteobacteria</taxon>
        <taxon>Hyphomicrobiales</taxon>
        <taxon>Rhizobiaceae</taxon>
        <taxon>Peteryoungia</taxon>
    </lineage>
</organism>
<proteinExistence type="predicted"/>
<sequence>MSEPQLSIRSSKARDLAHALSRQTGQPINRLVEVALERYEQELREKSSQTPADALWALMAEGRRTVAAGTTSAHDDFYDENGLPI</sequence>
<evidence type="ECO:0000313" key="2">
    <source>
        <dbReference type="Proteomes" id="UP000308828"/>
    </source>
</evidence>
<name>A0A4S8NXP0_9HYPH</name>
<accession>A0A4S8NXP0</accession>
<gene>
    <name evidence="1" type="ORF">FAA97_18020</name>
</gene>
<protein>
    <submittedName>
        <fullName evidence="1">Transcription factor</fullName>
    </submittedName>
</protein>
<dbReference type="AlphaFoldDB" id="A0A4S8NXP0"/>
<dbReference type="Pfam" id="PF07704">
    <property type="entry name" value="PSK_trans_fac"/>
    <property type="match status" value="1"/>
</dbReference>